<comment type="caution">
    <text evidence="2">The sequence shown here is derived from an EMBL/GenBank/DDBJ whole genome shotgun (WGS) entry which is preliminary data.</text>
</comment>
<dbReference type="AlphaFoldDB" id="U7QJJ4"/>
<evidence type="ECO:0000256" key="1">
    <source>
        <dbReference type="SAM" id="MobiDB-lite"/>
    </source>
</evidence>
<feature type="region of interest" description="Disordered" evidence="1">
    <location>
        <begin position="20"/>
        <end position="57"/>
    </location>
</feature>
<sequence>MGGWEVGRIFMNKKLFFIGKKSSPRHPRHPTSPSPPSPPAIFNSGSESSARTVFSRQ</sequence>
<evidence type="ECO:0000313" key="2">
    <source>
        <dbReference type="EMBL" id="ERT07275.1"/>
    </source>
</evidence>
<reference evidence="2 3" key="1">
    <citation type="journal article" date="2013" name="Front. Microbiol.">
        <title>Comparative genomic analyses of the cyanobacterium, Lyngbya aestuarii BL J, a powerful hydrogen producer.</title>
        <authorList>
            <person name="Kothari A."/>
            <person name="Vaughn M."/>
            <person name="Garcia-Pichel F."/>
        </authorList>
    </citation>
    <scope>NUCLEOTIDE SEQUENCE [LARGE SCALE GENOMIC DNA]</scope>
    <source>
        <strain evidence="2 3">BL J</strain>
    </source>
</reference>
<keyword evidence="3" id="KW-1185">Reference proteome</keyword>
<name>U7QJJ4_9CYAN</name>
<feature type="compositionally biased region" description="Pro residues" evidence="1">
    <location>
        <begin position="30"/>
        <end position="39"/>
    </location>
</feature>
<proteinExistence type="predicted"/>
<feature type="compositionally biased region" description="Polar residues" evidence="1">
    <location>
        <begin position="43"/>
        <end position="57"/>
    </location>
</feature>
<protein>
    <submittedName>
        <fullName evidence="2">Uncharacterized protein</fullName>
    </submittedName>
</protein>
<evidence type="ECO:0000313" key="3">
    <source>
        <dbReference type="Proteomes" id="UP000017127"/>
    </source>
</evidence>
<gene>
    <name evidence="2" type="ORF">M595_2823</name>
</gene>
<accession>U7QJJ4</accession>
<organism evidence="2 3">
    <name type="scientific">Lyngbya aestuarii BL J</name>
    <dbReference type="NCBI Taxonomy" id="1348334"/>
    <lineage>
        <taxon>Bacteria</taxon>
        <taxon>Bacillati</taxon>
        <taxon>Cyanobacteriota</taxon>
        <taxon>Cyanophyceae</taxon>
        <taxon>Oscillatoriophycideae</taxon>
        <taxon>Oscillatoriales</taxon>
        <taxon>Microcoleaceae</taxon>
        <taxon>Lyngbya</taxon>
    </lineage>
</organism>
<dbReference type="EMBL" id="AUZM01000024">
    <property type="protein sequence ID" value="ERT07275.1"/>
    <property type="molecule type" value="Genomic_DNA"/>
</dbReference>
<dbReference type="Proteomes" id="UP000017127">
    <property type="component" value="Unassembled WGS sequence"/>
</dbReference>